<dbReference type="Gene3D" id="3.20.20.70">
    <property type="entry name" value="Aldolase class I"/>
    <property type="match status" value="1"/>
</dbReference>
<comment type="function">
    <text evidence="3">It is also responsible for the non-negligible production of methylglyoxal a reactive cytotoxic side-product that modifies and can alter proteins, DNA and lipids.</text>
</comment>
<evidence type="ECO:0000256" key="10">
    <source>
        <dbReference type="ARBA" id="ARBA00022553"/>
    </source>
</evidence>
<evidence type="ECO:0000313" key="24">
    <source>
        <dbReference type="EMBL" id="KAG5207537.1"/>
    </source>
</evidence>
<dbReference type="AlphaFoldDB" id="A0A836AAI6"/>
<reference evidence="24 25" key="1">
    <citation type="submission" date="2020-12" db="EMBL/GenBank/DDBJ databases">
        <title>De novo assembly of Tibetan sheep genome.</title>
        <authorList>
            <person name="Li X."/>
        </authorList>
    </citation>
    <scope>NUCLEOTIDE SEQUENCE [LARGE SCALE GENOMIC DNA]</scope>
    <source>
        <tissue evidence="24">Heart</tissue>
    </source>
</reference>
<evidence type="ECO:0000256" key="19">
    <source>
        <dbReference type="ARBA" id="ARBA00033169"/>
    </source>
</evidence>
<comment type="caution">
    <text evidence="24">The sequence shown here is derived from an EMBL/GenBank/DDBJ whole genome shotgun (WGS) entry which is preliminary data.</text>
</comment>
<feature type="compositionally biased region" description="Acidic residues" evidence="23">
    <location>
        <begin position="279"/>
        <end position="289"/>
    </location>
</feature>
<dbReference type="GO" id="GO:0008929">
    <property type="term" value="F:methylglyoxal synthase activity"/>
    <property type="evidence" value="ECO:0007669"/>
    <property type="project" value="UniProtKB-EC"/>
</dbReference>
<feature type="region of interest" description="Disordered" evidence="23">
    <location>
        <begin position="143"/>
        <end position="360"/>
    </location>
</feature>
<feature type="compositionally biased region" description="Acidic residues" evidence="23">
    <location>
        <begin position="155"/>
        <end position="167"/>
    </location>
</feature>
<evidence type="ECO:0000313" key="25">
    <source>
        <dbReference type="Proteomes" id="UP000664991"/>
    </source>
</evidence>
<dbReference type="GO" id="GO:0030198">
    <property type="term" value="P:extracellular matrix organization"/>
    <property type="evidence" value="ECO:0007669"/>
    <property type="project" value="TreeGrafter"/>
</dbReference>
<dbReference type="GO" id="GO:0004807">
    <property type="term" value="F:triose-phosphate isomerase activity"/>
    <property type="evidence" value="ECO:0007669"/>
    <property type="project" value="InterPro"/>
</dbReference>
<evidence type="ECO:0000256" key="6">
    <source>
        <dbReference type="ARBA" id="ARBA00011738"/>
    </source>
</evidence>
<dbReference type="EC" id="4.2.3.3" evidence="7"/>
<comment type="pathway">
    <text evidence="17">Carbohydrate biosynthesis.</text>
</comment>
<dbReference type="EMBL" id="JAEMGP010000006">
    <property type="protein sequence ID" value="KAG5207537.1"/>
    <property type="molecule type" value="Genomic_DNA"/>
</dbReference>
<evidence type="ECO:0000256" key="9">
    <source>
        <dbReference type="ARBA" id="ARBA00022525"/>
    </source>
</evidence>
<dbReference type="Proteomes" id="UP000664991">
    <property type="component" value="Unassembled WGS sequence"/>
</dbReference>
<evidence type="ECO:0000256" key="22">
    <source>
        <dbReference type="ARBA" id="ARBA00046591"/>
    </source>
</evidence>
<evidence type="ECO:0000256" key="23">
    <source>
        <dbReference type="SAM" id="MobiDB-lite"/>
    </source>
</evidence>
<comment type="subcellular location">
    <subcellularLocation>
        <location evidence="4">Secreted</location>
    </subcellularLocation>
</comment>
<feature type="compositionally biased region" description="Low complexity" evidence="23">
    <location>
        <begin position="324"/>
        <end position="333"/>
    </location>
</feature>
<gene>
    <name evidence="24" type="ORF">JEQ12_017301</name>
</gene>
<evidence type="ECO:0000256" key="21">
    <source>
        <dbReference type="ARBA" id="ARBA00045301"/>
    </source>
</evidence>
<evidence type="ECO:0000256" key="1">
    <source>
        <dbReference type="ARBA" id="ARBA00000726"/>
    </source>
</evidence>
<comment type="subunit">
    <text evidence="22">Monomer. Interacts with integrins; the interaction promotes cell adhesion.</text>
</comment>
<comment type="similarity">
    <text evidence="5">Belongs to the triosephosphate isomerase family.</text>
</comment>
<keyword evidence="16" id="KW-0413">Isomerase</keyword>
<feature type="compositionally biased region" description="Polar residues" evidence="23">
    <location>
        <begin position="296"/>
        <end position="312"/>
    </location>
</feature>
<evidence type="ECO:0000256" key="2">
    <source>
        <dbReference type="ARBA" id="ARBA00002041"/>
    </source>
</evidence>
<comment type="function">
    <text evidence="21">Binds tightly to hydroxyapatite. Appears to form an integral part of the mineralized matrix. Probably important to cell-matrix interaction. Promotes adhesion and migration of various cells via the alpha-V/beta-3 integrin receptor (ITGAV:ITGB3).</text>
</comment>
<sequence>MVPSRKFFVGGNWKMNARKNNLRELINTLNAAKVPANTAVVCAPLTTYSDFAQQKLDPKTAVAAQNCYKVVNGAFMGEISPGMIKDLGATKDKEFIDKSYYCSPDVRRYENVQSHVFKYRPRYYLYKHAYFYPALKRFAVQSSSDSSEENGNGDSSEEEEEEEETSNEEGNNGGNEDSDENEDEESEAENSTLSTTTLGYGEEITPGTGHIGLAAIRLPKKAGATGKKATKEDESDEEEEEEEEEENEAEVDDHEQGINGTSSNSTEADNAHGTSGGDNGEEDGEEESTEGITVAGETTASPNGGFKSTTPPQEVYGTTPPPFGETTTPGEYEQTGTNEYDNGYEIYESENGDPRGDSYRAYEDEYSYYKGRGYDSYDGQDYYSHQ</sequence>
<keyword evidence="14" id="KW-0730">Sialic acid</keyword>
<keyword evidence="9" id="KW-0964">Secreted</keyword>
<comment type="subunit">
    <text evidence="6">Homodimer.</text>
</comment>
<evidence type="ECO:0000256" key="18">
    <source>
        <dbReference type="ARBA" id="ARBA00032072"/>
    </source>
</evidence>
<keyword evidence="11" id="KW-0091">Biomineralization</keyword>
<evidence type="ECO:0000256" key="17">
    <source>
        <dbReference type="ARBA" id="ARBA00024331"/>
    </source>
</evidence>
<keyword evidence="12" id="KW-0765">Sulfation</keyword>
<dbReference type="PANTHER" id="PTHR10345">
    <property type="entry name" value="BONE SIALOPROTEIN 2"/>
    <property type="match status" value="1"/>
</dbReference>
<dbReference type="PANTHER" id="PTHR10345:SF0">
    <property type="entry name" value="BONE SIALOPROTEIN 2"/>
    <property type="match status" value="1"/>
</dbReference>
<feature type="compositionally biased region" description="Acidic residues" evidence="23">
    <location>
        <begin position="233"/>
        <end position="253"/>
    </location>
</feature>
<feature type="compositionally biased region" description="Low complexity" evidence="23">
    <location>
        <begin position="143"/>
        <end position="154"/>
    </location>
</feature>
<comment type="catalytic activity">
    <reaction evidence="1">
        <text>dihydroxyacetone phosphate = methylglyoxal + phosphate</text>
        <dbReference type="Rhea" id="RHEA:17937"/>
        <dbReference type="ChEBI" id="CHEBI:17158"/>
        <dbReference type="ChEBI" id="CHEBI:43474"/>
        <dbReference type="ChEBI" id="CHEBI:57642"/>
        <dbReference type="EC" id="4.2.3.3"/>
    </reaction>
</comment>
<keyword evidence="10" id="KW-0597">Phosphoprotein</keyword>
<protein>
    <recommendedName>
        <fullName evidence="8">Integrin-binding sialoprotein</fullName>
        <ecNumber evidence="7">4.2.3.3</ecNumber>
    </recommendedName>
    <alternativeName>
        <fullName evidence="20">Bone sialoprotein 2</fullName>
    </alternativeName>
    <alternativeName>
        <fullName evidence="19">Bone sialoprotein II</fullName>
    </alternativeName>
    <alternativeName>
        <fullName evidence="18">Cell-binding sialoprotein</fullName>
    </alternativeName>
</protein>
<dbReference type="InterPro" id="IPR013785">
    <property type="entry name" value="Aldolase_TIM"/>
</dbReference>
<accession>A0A836AAI6</accession>
<evidence type="ECO:0000256" key="15">
    <source>
        <dbReference type="ARBA" id="ARBA00023180"/>
    </source>
</evidence>
<dbReference type="PROSITE" id="PS51440">
    <property type="entry name" value="TIM_2"/>
    <property type="match status" value="1"/>
</dbReference>
<evidence type="ECO:0000256" key="11">
    <source>
        <dbReference type="ARBA" id="ARBA00022591"/>
    </source>
</evidence>
<dbReference type="GO" id="GO:0007155">
    <property type="term" value="P:cell adhesion"/>
    <property type="evidence" value="ECO:0007669"/>
    <property type="project" value="UniProtKB-KW"/>
</dbReference>
<dbReference type="GO" id="GO:0005576">
    <property type="term" value="C:extracellular region"/>
    <property type="evidence" value="ECO:0007669"/>
    <property type="project" value="UniProtKB-SubCell"/>
</dbReference>
<feature type="compositionally biased region" description="Polar residues" evidence="23">
    <location>
        <begin position="258"/>
        <end position="268"/>
    </location>
</feature>
<dbReference type="InterPro" id="IPR035990">
    <property type="entry name" value="TIM_sf"/>
</dbReference>
<keyword evidence="13" id="KW-0130">Cell adhesion</keyword>
<dbReference type="Pfam" id="PF00121">
    <property type="entry name" value="TIM"/>
    <property type="match status" value="1"/>
</dbReference>
<dbReference type="InterPro" id="IPR008412">
    <property type="entry name" value="IBSP"/>
</dbReference>
<name>A0A836AAI6_SHEEP</name>
<evidence type="ECO:0000256" key="7">
    <source>
        <dbReference type="ARBA" id="ARBA00013032"/>
    </source>
</evidence>
<comment type="function">
    <text evidence="2">Triosephosphate isomerase is an extremely efficient metabolic enzyme that catalyzes the interconversion between dihydroxyacetone phosphate (DHAP) and D-glyceraldehyde-3-phosphate (G3P) in glycolysis and gluconeogenesis.</text>
</comment>
<dbReference type="Pfam" id="PF05432">
    <property type="entry name" value="BSP_II"/>
    <property type="match status" value="1"/>
</dbReference>
<keyword evidence="15" id="KW-0325">Glycoprotein</keyword>
<evidence type="ECO:0000256" key="5">
    <source>
        <dbReference type="ARBA" id="ARBA00007422"/>
    </source>
</evidence>
<evidence type="ECO:0000256" key="4">
    <source>
        <dbReference type="ARBA" id="ARBA00004613"/>
    </source>
</evidence>
<evidence type="ECO:0000256" key="20">
    <source>
        <dbReference type="ARBA" id="ARBA00044555"/>
    </source>
</evidence>
<evidence type="ECO:0000256" key="3">
    <source>
        <dbReference type="ARBA" id="ARBA00004104"/>
    </source>
</evidence>
<proteinExistence type="inferred from homology"/>
<evidence type="ECO:0000256" key="8">
    <source>
        <dbReference type="ARBA" id="ARBA00018075"/>
    </source>
</evidence>
<dbReference type="SUPFAM" id="SSF51351">
    <property type="entry name" value="Triosephosphate isomerase (TIM)"/>
    <property type="match status" value="1"/>
</dbReference>
<evidence type="ECO:0000256" key="13">
    <source>
        <dbReference type="ARBA" id="ARBA00022889"/>
    </source>
</evidence>
<evidence type="ECO:0000256" key="14">
    <source>
        <dbReference type="ARBA" id="ARBA00022981"/>
    </source>
</evidence>
<dbReference type="InterPro" id="IPR000652">
    <property type="entry name" value="Triosephosphate_isomerase"/>
</dbReference>
<dbReference type="GO" id="GO:0030282">
    <property type="term" value="P:bone mineralization"/>
    <property type="evidence" value="ECO:0007669"/>
    <property type="project" value="TreeGrafter"/>
</dbReference>
<evidence type="ECO:0000256" key="12">
    <source>
        <dbReference type="ARBA" id="ARBA00022641"/>
    </source>
</evidence>
<organism evidence="24 25">
    <name type="scientific">Ovis aries</name>
    <name type="common">Sheep</name>
    <dbReference type="NCBI Taxonomy" id="9940"/>
    <lineage>
        <taxon>Eukaryota</taxon>
        <taxon>Metazoa</taxon>
        <taxon>Chordata</taxon>
        <taxon>Craniata</taxon>
        <taxon>Vertebrata</taxon>
        <taxon>Euteleostomi</taxon>
        <taxon>Mammalia</taxon>
        <taxon>Eutheria</taxon>
        <taxon>Laurasiatheria</taxon>
        <taxon>Artiodactyla</taxon>
        <taxon>Ruminantia</taxon>
        <taxon>Pecora</taxon>
        <taxon>Bovidae</taxon>
        <taxon>Caprinae</taxon>
        <taxon>Ovis</taxon>
    </lineage>
</organism>
<evidence type="ECO:0000256" key="16">
    <source>
        <dbReference type="ARBA" id="ARBA00023235"/>
    </source>
</evidence>
<feature type="compositionally biased region" description="Acidic residues" evidence="23">
    <location>
        <begin position="176"/>
        <end position="188"/>
    </location>
</feature>